<dbReference type="Pfam" id="PF16344">
    <property type="entry name" value="FecR_C"/>
    <property type="match status" value="1"/>
</dbReference>
<keyword evidence="6" id="KW-1185">Reference proteome</keyword>
<organism evidence="5 6">
    <name type="scientific">Pedobacter nyackensis</name>
    <dbReference type="NCBI Taxonomy" id="475255"/>
    <lineage>
        <taxon>Bacteria</taxon>
        <taxon>Pseudomonadati</taxon>
        <taxon>Bacteroidota</taxon>
        <taxon>Sphingobacteriia</taxon>
        <taxon>Sphingobacteriales</taxon>
        <taxon>Sphingobacteriaceae</taxon>
        <taxon>Pedobacter</taxon>
    </lineage>
</organism>
<dbReference type="Proteomes" id="UP000192678">
    <property type="component" value="Unassembled WGS sequence"/>
</dbReference>
<dbReference type="PIRSF" id="PIRSF018266">
    <property type="entry name" value="FecR"/>
    <property type="match status" value="1"/>
</dbReference>
<feature type="region of interest" description="Disordered" evidence="1">
    <location>
        <begin position="1"/>
        <end position="22"/>
    </location>
</feature>
<dbReference type="Gene3D" id="2.60.120.1440">
    <property type="match status" value="1"/>
</dbReference>
<name>A0A1W2EUD1_9SPHI</name>
<dbReference type="InterPro" id="IPR012373">
    <property type="entry name" value="Ferrdict_sens_TM"/>
</dbReference>
<evidence type="ECO:0000259" key="3">
    <source>
        <dbReference type="Pfam" id="PF04773"/>
    </source>
</evidence>
<gene>
    <name evidence="5" type="ORF">SAMN04488101_11635</name>
</gene>
<dbReference type="InterPro" id="IPR032508">
    <property type="entry name" value="FecR_C"/>
</dbReference>
<dbReference type="InterPro" id="IPR006860">
    <property type="entry name" value="FecR"/>
</dbReference>
<proteinExistence type="predicted"/>
<reference evidence="5 6" key="1">
    <citation type="submission" date="2017-04" db="EMBL/GenBank/DDBJ databases">
        <authorList>
            <person name="Afonso C.L."/>
            <person name="Miller P.J."/>
            <person name="Scott M.A."/>
            <person name="Spackman E."/>
            <person name="Goraichik I."/>
            <person name="Dimitrov K.M."/>
            <person name="Suarez D.L."/>
            <person name="Swayne D.E."/>
        </authorList>
    </citation>
    <scope>NUCLEOTIDE SEQUENCE [LARGE SCALE GENOMIC DNA]</scope>
    <source>
        <strain evidence="5 6">DSM 19625</strain>
    </source>
</reference>
<dbReference type="GO" id="GO:0016989">
    <property type="term" value="F:sigma factor antagonist activity"/>
    <property type="evidence" value="ECO:0007669"/>
    <property type="project" value="TreeGrafter"/>
</dbReference>
<keyword evidence="2" id="KW-0472">Membrane</keyword>
<keyword evidence="2" id="KW-0812">Transmembrane</keyword>
<evidence type="ECO:0000256" key="1">
    <source>
        <dbReference type="SAM" id="MobiDB-lite"/>
    </source>
</evidence>
<dbReference type="STRING" id="475255.SAMN04488101_11635"/>
<accession>A0A1W2EUD1</accession>
<evidence type="ECO:0000256" key="2">
    <source>
        <dbReference type="SAM" id="Phobius"/>
    </source>
</evidence>
<feature type="domain" description="Protein FecR C-terminal" evidence="4">
    <location>
        <begin position="313"/>
        <end position="380"/>
    </location>
</feature>
<feature type="transmembrane region" description="Helical" evidence="2">
    <location>
        <begin position="73"/>
        <end position="95"/>
    </location>
</feature>
<feature type="domain" description="FecR protein" evidence="3">
    <location>
        <begin position="175"/>
        <end position="270"/>
    </location>
</feature>
<protein>
    <submittedName>
        <fullName evidence="5">FecR family protein</fullName>
    </submittedName>
</protein>
<dbReference type="OrthoDB" id="1099963at2"/>
<dbReference type="PANTHER" id="PTHR30273">
    <property type="entry name" value="PERIPLASMIC SIGNAL SENSOR AND SIGMA FACTOR ACTIVATOR FECR-RELATED"/>
    <property type="match status" value="1"/>
</dbReference>
<dbReference type="EMBL" id="FWYB01000016">
    <property type="protein sequence ID" value="SMD13245.1"/>
    <property type="molecule type" value="Genomic_DNA"/>
</dbReference>
<dbReference type="RefSeq" id="WP_084291540.1">
    <property type="nucleotide sequence ID" value="NZ_FWYB01000016.1"/>
</dbReference>
<evidence type="ECO:0000313" key="5">
    <source>
        <dbReference type="EMBL" id="SMD13245.1"/>
    </source>
</evidence>
<dbReference type="Pfam" id="PF04773">
    <property type="entry name" value="FecR"/>
    <property type="match status" value="1"/>
</dbReference>
<keyword evidence="2" id="KW-1133">Transmembrane helix</keyword>
<dbReference type="AlphaFoldDB" id="A0A1W2EUD1"/>
<evidence type="ECO:0000313" key="6">
    <source>
        <dbReference type="Proteomes" id="UP000192678"/>
    </source>
</evidence>
<dbReference type="Gene3D" id="3.55.50.30">
    <property type="match status" value="1"/>
</dbReference>
<evidence type="ECO:0000259" key="4">
    <source>
        <dbReference type="Pfam" id="PF16344"/>
    </source>
</evidence>
<sequence length="386" mass="43271">MNKQDIQDLLNRHHEGETTPEEEVQLNLWYHKEAGSSDWNHTHKEEIINDRLKQGIDARIDQLERETLKSGNWYKYAAAAAAVILIAFSVGFYFYSSVKEKHLTKDYYADNDIIPGSNKAILTLADGSKISLTDAVDGQLATQSGIVITKAADGQLVYTVNDAQSDNSGAPAYNTITTPRGGQHIINLPDGTRVWLNSESSVKFPVSFTNLTERKVELIGEAYFEVSPNKKQPFSVRSNEQIVKVYGTHFNVMAYSNERNMETTLLEGKVSVKSGARETFITPGQQVQLKAGEMNVLNNADIDAVVAWKNQVFQFDNTDIDKVLRQIERWYDVDVTYSGSRTDVSFTGVIPRNVNVSRILKALEQTCGLKFEIDGQKITVINHKTK</sequence>
<dbReference type="PANTHER" id="PTHR30273:SF2">
    <property type="entry name" value="PROTEIN FECR"/>
    <property type="match status" value="1"/>
</dbReference>